<dbReference type="GO" id="GO:0005524">
    <property type="term" value="F:ATP binding"/>
    <property type="evidence" value="ECO:0007669"/>
    <property type="project" value="UniProtKB-KW"/>
</dbReference>
<evidence type="ECO:0000259" key="4">
    <source>
        <dbReference type="PROSITE" id="PS50893"/>
    </source>
</evidence>
<reference evidence="5 6" key="1">
    <citation type="submission" date="2018-08" db="EMBL/GenBank/DDBJ databases">
        <title>A genome reference for cultivated species of the human gut microbiota.</title>
        <authorList>
            <person name="Zou Y."/>
            <person name="Xue W."/>
            <person name="Luo G."/>
        </authorList>
    </citation>
    <scope>NUCLEOTIDE SEQUENCE [LARGE SCALE GENOMIC DNA]</scope>
    <source>
        <strain evidence="5 6">AF48-16</strain>
    </source>
</reference>
<organism evidence="5 6">
    <name type="scientific">Enterococcus casseliflavus</name>
    <name type="common">Enterococcus flavescens</name>
    <dbReference type="NCBI Taxonomy" id="37734"/>
    <lineage>
        <taxon>Bacteria</taxon>
        <taxon>Bacillati</taxon>
        <taxon>Bacillota</taxon>
        <taxon>Bacilli</taxon>
        <taxon>Lactobacillales</taxon>
        <taxon>Enterococcaceae</taxon>
        <taxon>Enterococcus</taxon>
    </lineage>
</organism>
<dbReference type="Proteomes" id="UP000286288">
    <property type="component" value="Unassembled WGS sequence"/>
</dbReference>
<evidence type="ECO:0000256" key="1">
    <source>
        <dbReference type="ARBA" id="ARBA00022448"/>
    </source>
</evidence>
<dbReference type="GO" id="GO:0016887">
    <property type="term" value="F:ATP hydrolysis activity"/>
    <property type="evidence" value="ECO:0007669"/>
    <property type="project" value="InterPro"/>
</dbReference>
<dbReference type="Pfam" id="PF00005">
    <property type="entry name" value="ABC_tran"/>
    <property type="match status" value="1"/>
</dbReference>
<dbReference type="InterPro" id="IPR027417">
    <property type="entry name" value="P-loop_NTPase"/>
</dbReference>
<proteinExistence type="predicted"/>
<keyword evidence="2" id="KW-0547">Nucleotide-binding</keyword>
<dbReference type="SUPFAM" id="SSF52540">
    <property type="entry name" value="P-loop containing nucleoside triphosphate hydrolases"/>
    <property type="match status" value="1"/>
</dbReference>
<dbReference type="SMART" id="SM00382">
    <property type="entry name" value="AAA"/>
    <property type="match status" value="1"/>
</dbReference>
<name>A0A415ERK8_ENTCA</name>
<dbReference type="InterPro" id="IPR050093">
    <property type="entry name" value="ABC_SmlMolc_Importer"/>
</dbReference>
<dbReference type="Gene3D" id="3.40.50.300">
    <property type="entry name" value="P-loop containing nucleotide triphosphate hydrolases"/>
    <property type="match status" value="1"/>
</dbReference>
<dbReference type="PANTHER" id="PTHR42781">
    <property type="entry name" value="SPERMIDINE/PUTRESCINE IMPORT ATP-BINDING PROTEIN POTA"/>
    <property type="match status" value="1"/>
</dbReference>
<gene>
    <name evidence="5" type="ORF">DW084_10750</name>
</gene>
<protein>
    <submittedName>
        <fullName evidence="5">ABC transporter ATP-binding protein</fullName>
    </submittedName>
</protein>
<dbReference type="InterPro" id="IPR003593">
    <property type="entry name" value="AAA+_ATPase"/>
</dbReference>
<dbReference type="AlphaFoldDB" id="A0A415ERK8"/>
<accession>A0A415ERK8</accession>
<dbReference type="PANTHER" id="PTHR42781:SF8">
    <property type="entry name" value="BICARBONATE TRANSPORT ATP-BINDING PROTEIN CMPC"/>
    <property type="match status" value="1"/>
</dbReference>
<evidence type="ECO:0000313" key="6">
    <source>
        <dbReference type="Proteomes" id="UP000286288"/>
    </source>
</evidence>
<evidence type="ECO:0000256" key="2">
    <source>
        <dbReference type="ARBA" id="ARBA00022741"/>
    </source>
</evidence>
<keyword evidence="1" id="KW-0813">Transport</keyword>
<feature type="domain" description="ABC transporter" evidence="4">
    <location>
        <begin position="18"/>
        <end position="241"/>
    </location>
</feature>
<dbReference type="InterPro" id="IPR003439">
    <property type="entry name" value="ABC_transporter-like_ATP-bd"/>
</dbReference>
<dbReference type="PROSITE" id="PS50893">
    <property type="entry name" value="ABC_TRANSPORTER_2"/>
    <property type="match status" value="1"/>
</dbReference>
<comment type="caution">
    <text evidence="5">The sequence shown here is derived from an EMBL/GenBank/DDBJ whole genome shotgun (WGS) entry which is preliminary data.</text>
</comment>
<dbReference type="EMBL" id="QRMZ01000013">
    <property type="protein sequence ID" value="RHK05985.1"/>
    <property type="molecule type" value="Genomic_DNA"/>
</dbReference>
<evidence type="ECO:0000256" key="3">
    <source>
        <dbReference type="ARBA" id="ARBA00022840"/>
    </source>
</evidence>
<evidence type="ECO:0000313" key="5">
    <source>
        <dbReference type="EMBL" id="RHK05985.1"/>
    </source>
</evidence>
<keyword evidence="3 5" id="KW-0067">ATP-binding</keyword>
<sequence length="254" mass="28536">MKTNTNNLKKEVYSLMSILFDSVSFTYGDTTIFKNLSFCFEQGATYVLLGESGIGKSTLLSLIKGLQRPQSGTITYQGCSPDNIEVVFQELHLFPWQTVYQALEMPLIINQTPSERRKKRVASCLAELGLTQVQDRYPHQLSGGQKQRTAMGRGLITQPDVLLLDEPTASLDQETKANAQAMIAAQQQRRQNSLIVVTHDPEEAVFLGQTILLLKDQGVTPISNPFYGSQQERDSLAFYEVVLQLKEQMREARQ</sequence>